<dbReference type="Gene3D" id="3.30.300.30">
    <property type="match status" value="1"/>
</dbReference>
<dbReference type="SUPFAM" id="SSF56801">
    <property type="entry name" value="Acetyl-CoA synthetase-like"/>
    <property type="match status" value="1"/>
</dbReference>
<accession>A0AAN7NYG3</accession>
<gene>
    <name evidence="7" type="ORF">RN001_014966</name>
</gene>
<evidence type="ECO:0000259" key="5">
    <source>
        <dbReference type="Pfam" id="PF00501"/>
    </source>
</evidence>
<evidence type="ECO:0000259" key="6">
    <source>
        <dbReference type="Pfam" id="PF13193"/>
    </source>
</evidence>
<dbReference type="EMBL" id="JARPUR010000007">
    <property type="protein sequence ID" value="KAK4872937.1"/>
    <property type="molecule type" value="Genomic_DNA"/>
</dbReference>
<comment type="caution">
    <text evidence="7">The sequence shown here is derived from an EMBL/GenBank/DDBJ whole genome shotgun (WGS) entry which is preliminary data.</text>
</comment>
<dbReference type="Gene3D" id="3.40.50.12780">
    <property type="entry name" value="N-terminal domain of ligase-like"/>
    <property type="match status" value="1"/>
</dbReference>
<dbReference type="GO" id="GO:0016405">
    <property type="term" value="F:CoA-ligase activity"/>
    <property type="evidence" value="ECO:0007669"/>
    <property type="project" value="TreeGrafter"/>
</dbReference>
<evidence type="ECO:0000313" key="8">
    <source>
        <dbReference type="Proteomes" id="UP001353858"/>
    </source>
</evidence>
<feature type="domain" description="AMP-dependent synthetase/ligase" evidence="5">
    <location>
        <begin position="64"/>
        <end position="395"/>
    </location>
</feature>
<dbReference type="InterPro" id="IPR042099">
    <property type="entry name" value="ANL_N_sf"/>
</dbReference>
<evidence type="ECO:0000256" key="4">
    <source>
        <dbReference type="ARBA" id="ARBA00023140"/>
    </source>
</evidence>
<keyword evidence="8" id="KW-1185">Reference proteome</keyword>
<evidence type="ECO:0000256" key="3">
    <source>
        <dbReference type="ARBA" id="ARBA00022598"/>
    </source>
</evidence>
<reference evidence="8" key="1">
    <citation type="submission" date="2023-01" db="EMBL/GenBank/DDBJ databases">
        <title>Key to firefly adult light organ development and bioluminescence: homeobox transcription factors regulate luciferase expression and transportation to peroxisome.</title>
        <authorList>
            <person name="Fu X."/>
        </authorList>
    </citation>
    <scope>NUCLEOTIDE SEQUENCE [LARGE SCALE GENOMIC DNA]</scope>
</reference>
<feature type="domain" description="AMP-binding enzyme C-terminal" evidence="6">
    <location>
        <begin position="445"/>
        <end position="515"/>
    </location>
</feature>
<evidence type="ECO:0000313" key="7">
    <source>
        <dbReference type="EMBL" id="KAK4872937.1"/>
    </source>
</evidence>
<dbReference type="Proteomes" id="UP001353858">
    <property type="component" value="Unassembled WGS sequence"/>
</dbReference>
<dbReference type="InterPro" id="IPR045851">
    <property type="entry name" value="AMP-bd_C_sf"/>
</dbReference>
<dbReference type="PANTHER" id="PTHR24096:SF149">
    <property type="entry name" value="AMP-BINDING DOMAIN-CONTAINING PROTEIN-RELATED"/>
    <property type="match status" value="1"/>
</dbReference>
<dbReference type="Pfam" id="PF00501">
    <property type="entry name" value="AMP-binding"/>
    <property type="match status" value="1"/>
</dbReference>
<dbReference type="Pfam" id="PF13193">
    <property type="entry name" value="AMP-binding_C"/>
    <property type="match status" value="1"/>
</dbReference>
<comment type="similarity">
    <text evidence="2">Belongs to the ATP-dependent AMP-binding enzyme family.</text>
</comment>
<dbReference type="GO" id="GO:0005777">
    <property type="term" value="C:peroxisome"/>
    <property type="evidence" value="ECO:0007669"/>
    <property type="project" value="UniProtKB-SubCell"/>
</dbReference>
<evidence type="ECO:0000256" key="1">
    <source>
        <dbReference type="ARBA" id="ARBA00004275"/>
    </source>
</evidence>
<sequence length="539" mass="60456">MSLTQKETKDVALLNFLPSTESNINLTSSLQTIKHQGLGKRFFEKLTQNKDKILQVDAVSNSIETCGMILQKSIVVATEMSARGIEENNVVVLSTRTRPEETVILLATLFIGAILATLDPQADLKNFQTLILTLKPALIFCDVRSYKQIEIIKQEHGELQSDVIIFGDHNYSSSFEKILTQHNANLNFIPVSLMNAQRTVAFIVASQGTGNQSKLICVSHDAMQLQINEFANIILQNPQKILSFFPLHWITQLALVCYCFESSTIRVIPGSFAERCACRLIHDLQIDVAALGTEYARRMLEDVSANDFDFMITNLRKNFKTAKVLQCYGLSEMSGLVAGFPISDYDIADERPGSVGKVLPGIKFKIIDLKTGQVLGSDWWGELIVTGASLMLGYYKNVRATIDAMHKRYFKTGDVAQYDSDGYLYIQGRVSDYITIDGKRLCPLEIEEVLIAHKHILEAVVVGNEKETVACIVKNPEFTLNAEGIMRYLSERLPNDKRPTKIKFLEYLPKTTVGKVKRSFLKQLMLGVTIERTVSFESK</sequence>
<evidence type="ECO:0000256" key="2">
    <source>
        <dbReference type="ARBA" id="ARBA00006432"/>
    </source>
</evidence>
<dbReference type="InterPro" id="IPR025110">
    <property type="entry name" value="AMP-bd_C"/>
</dbReference>
<proteinExistence type="inferred from homology"/>
<organism evidence="7 8">
    <name type="scientific">Aquatica leii</name>
    <dbReference type="NCBI Taxonomy" id="1421715"/>
    <lineage>
        <taxon>Eukaryota</taxon>
        <taxon>Metazoa</taxon>
        <taxon>Ecdysozoa</taxon>
        <taxon>Arthropoda</taxon>
        <taxon>Hexapoda</taxon>
        <taxon>Insecta</taxon>
        <taxon>Pterygota</taxon>
        <taxon>Neoptera</taxon>
        <taxon>Endopterygota</taxon>
        <taxon>Coleoptera</taxon>
        <taxon>Polyphaga</taxon>
        <taxon>Elateriformia</taxon>
        <taxon>Elateroidea</taxon>
        <taxon>Lampyridae</taxon>
        <taxon>Luciolinae</taxon>
        <taxon>Aquatica</taxon>
    </lineage>
</organism>
<dbReference type="AlphaFoldDB" id="A0AAN7NYG3"/>
<name>A0AAN7NYG3_9COLE</name>
<comment type="subcellular location">
    <subcellularLocation>
        <location evidence="1">Peroxisome</location>
    </subcellularLocation>
</comment>
<keyword evidence="4" id="KW-0576">Peroxisome</keyword>
<keyword evidence="3" id="KW-0436">Ligase</keyword>
<dbReference type="InterPro" id="IPR000873">
    <property type="entry name" value="AMP-dep_synth/lig_dom"/>
</dbReference>
<protein>
    <submittedName>
        <fullName evidence="7">Uncharacterized protein</fullName>
    </submittedName>
</protein>
<dbReference type="PANTHER" id="PTHR24096">
    <property type="entry name" value="LONG-CHAIN-FATTY-ACID--COA LIGASE"/>
    <property type="match status" value="1"/>
</dbReference>